<dbReference type="SUPFAM" id="SSF51717">
    <property type="entry name" value="Dihydropteroate synthetase-like"/>
    <property type="match status" value="1"/>
</dbReference>
<keyword evidence="14" id="KW-1185">Reference proteome</keyword>
<dbReference type="GO" id="GO:0005829">
    <property type="term" value="C:cytosol"/>
    <property type="evidence" value="ECO:0007669"/>
    <property type="project" value="TreeGrafter"/>
</dbReference>
<evidence type="ECO:0000256" key="2">
    <source>
        <dbReference type="ARBA" id="ARBA00001946"/>
    </source>
</evidence>
<dbReference type="CDD" id="cd00739">
    <property type="entry name" value="DHPS"/>
    <property type="match status" value="1"/>
</dbReference>
<dbReference type="Proteomes" id="UP000324143">
    <property type="component" value="Unassembled WGS sequence"/>
</dbReference>
<dbReference type="InterPro" id="IPR011005">
    <property type="entry name" value="Dihydropteroate_synth-like_sf"/>
</dbReference>
<dbReference type="Pfam" id="PF00809">
    <property type="entry name" value="Pterin_bind"/>
    <property type="match status" value="1"/>
</dbReference>
<name>A0A5D0MG42_9BACT</name>
<dbReference type="GO" id="GO:0046656">
    <property type="term" value="P:folic acid biosynthetic process"/>
    <property type="evidence" value="ECO:0007669"/>
    <property type="project" value="UniProtKB-KW"/>
</dbReference>
<evidence type="ECO:0000256" key="5">
    <source>
        <dbReference type="ARBA" id="ARBA00012458"/>
    </source>
</evidence>
<keyword evidence="7 13" id="KW-0808">Transferase</keyword>
<proteinExistence type="inferred from homology"/>
<dbReference type="PROSITE" id="PS50972">
    <property type="entry name" value="PTERIN_BINDING"/>
    <property type="match status" value="1"/>
</dbReference>
<evidence type="ECO:0000256" key="4">
    <source>
        <dbReference type="ARBA" id="ARBA00009503"/>
    </source>
</evidence>
<dbReference type="AlphaFoldDB" id="A0A5D0MG42"/>
<dbReference type="PANTHER" id="PTHR20941:SF1">
    <property type="entry name" value="FOLIC ACID SYNTHESIS PROTEIN FOL1"/>
    <property type="match status" value="1"/>
</dbReference>
<dbReference type="InterPro" id="IPR006390">
    <property type="entry name" value="DHP_synth_dom"/>
</dbReference>
<dbReference type="InterPro" id="IPR000489">
    <property type="entry name" value="Pterin-binding_dom"/>
</dbReference>
<dbReference type="NCBIfam" id="TIGR01496">
    <property type="entry name" value="DHPS"/>
    <property type="match status" value="1"/>
</dbReference>
<dbReference type="EC" id="2.5.1.15" evidence="5"/>
<dbReference type="PANTHER" id="PTHR20941">
    <property type="entry name" value="FOLATE SYNTHESIS PROTEINS"/>
    <property type="match status" value="1"/>
</dbReference>
<accession>A0A5D0MG42</accession>
<evidence type="ECO:0000256" key="11">
    <source>
        <dbReference type="ARBA" id="ARBA00030193"/>
    </source>
</evidence>
<evidence type="ECO:0000256" key="9">
    <source>
        <dbReference type="ARBA" id="ARBA00022842"/>
    </source>
</evidence>
<sequence length="397" mass="45169">MKRRVRILHPNKKDIYKELEKIDVDKYALDIFNNKSKINLIKIKNLKIEEANILKQDALSVGADTAIPRSSISGNPNITDVILFATNRELEKLKVKLKKQPFSLDNLYSEIEFALKDNPKYFEFNNKKLSLKKPKIMGILNITPDSFYDGGKYSKEEQIKNRVKNMIDEGVDIIDLGAESTRPGSERVALHEELERLLPAVEIIKNINGDIPLSIDTYKSKVAEKMLRAGADIINDISGFTFDENMPEVVSKYNAGIIIMHIKGTPKNMQKNPYYEDVIEEIYDYFIHKINIAEKNGIGHSHIAVDPGIGFGKRLEDNLEIIRRLKEFKSLGFPLLMGLSRKSFLKPLTGRKVDRRLAGTIAANTISLLNGANILRVHDIKETRDLINTFEGINYEN</sequence>
<dbReference type="InterPro" id="IPR045031">
    <property type="entry name" value="DHP_synth-like"/>
</dbReference>
<evidence type="ECO:0000259" key="12">
    <source>
        <dbReference type="PROSITE" id="PS50972"/>
    </source>
</evidence>
<evidence type="ECO:0000256" key="10">
    <source>
        <dbReference type="ARBA" id="ARBA00022909"/>
    </source>
</evidence>
<comment type="pathway">
    <text evidence="3">Cofactor biosynthesis; tetrahydrofolate biosynthesis; 7,8-dihydrofolate from 2-amino-4-hydroxy-6-hydroxymethyl-7,8-dihydropteridine diphosphate and 4-aminobenzoate: step 1/2.</text>
</comment>
<evidence type="ECO:0000256" key="6">
    <source>
        <dbReference type="ARBA" id="ARBA00016919"/>
    </source>
</evidence>
<keyword evidence="10" id="KW-0289">Folate biosynthesis</keyword>
<dbReference type="GO" id="GO:0046872">
    <property type="term" value="F:metal ion binding"/>
    <property type="evidence" value="ECO:0007669"/>
    <property type="project" value="UniProtKB-KW"/>
</dbReference>
<keyword evidence="8" id="KW-0479">Metal-binding</keyword>
<dbReference type="GO" id="GO:0046654">
    <property type="term" value="P:tetrahydrofolate biosynthetic process"/>
    <property type="evidence" value="ECO:0007669"/>
    <property type="project" value="TreeGrafter"/>
</dbReference>
<evidence type="ECO:0000313" key="13">
    <source>
        <dbReference type="EMBL" id="TYB32006.1"/>
    </source>
</evidence>
<evidence type="ECO:0000313" key="14">
    <source>
        <dbReference type="Proteomes" id="UP000324143"/>
    </source>
</evidence>
<feature type="domain" description="Pterin-binding" evidence="12">
    <location>
        <begin position="134"/>
        <end position="388"/>
    </location>
</feature>
<dbReference type="PROSITE" id="PS00792">
    <property type="entry name" value="DHPS_1"/>
    <property type="match status" value="1"/>
</dbReference>
<comment type="cofactor">
    <cofactor evidence="2">
        <name>Mg(2+)</name>
        <dbReference type="ChEBI" id="CHEBI:18420"/>
    </cofactor>
</comment>
<dbReference type="EMBL" id="VSIX01000012">
    <property type="protein sequence ID" value="TYB32006.1"/>
    <property type="molecule type" value="Genomic_DNA"/>
</dbReference>
<evidence type="ECO:0000256" key="3">
    <source>
        <dbReference type="ARBA" id="ARBA00004763"/>
    </source>
</evidence>
<comment type="catalytic activity">
    <reaction evidence="1">
        <text>(7,8-dihydropterin-6-yl)methyl diphosphate + 4-aminobenzoate = 7,8-dihydropteroate + diphosphate</text>
        <dbReference type="Rhea" id="RHEA:19949"/>
        <dbReference type="ChEBI" id="CHEBI:17836"/>
        <dbReference type="ChEBI" id="CHEBI:17839"/>
        <dbReference type="ChEBI" id="CHEBI:33019"/>
        <dbReference type="ChEBI" id="CHEBI:72950"/>
        <dbReference type="EC" id="2.5.1.15"/>
    </reaction>
</comment>
<dbReference type="GO" id="GO:0004156">
    <property type="term" value="F:dihydropteroate synthase activity"/>
    <property type="evidence" value="ECO:0007669"/>
    <property type="project" value="UniProtKB-EC"/>
</dbReference>
<dbReference type="Gene3D" id="3.20.20.20">
    <property type="entry name" value="Dihydropteroate synthase-like"/>
    <property type="match status" value="1"/>
</dbReference>
<dbReference type="FunFam" id="3.20.20.20:FF:000006">
    <property type="entry name" value="Dihydropteroate synthase"/>
    <property type="match status" value="1"/>
</dbReference>
<gene>
    <name evidence="13" type="primary">folP</name>
    <name evidence="13" type="ORF">FXF47_01310</name>
</gene>
<protein>
    <recommendedName>
        <fullName evidence="6">Dihydropteroate synthase</fullName>
        <ecNumber evidence="5">2.5.1.15</ecNumber>
    </recommendedName>
    <alternativeName>
        <fullName evidence="11">Dihydropteroate pyrophosphorylase</fullName>
    </alternativeName>
</protein>
<comment type="similarity">
    <text evidence="4">Belongs to the DHPS family.</text>
</comment>
<dbReference type="PROSITE" id="PS00793">
    <property type="entry name" value="DHPS_2"/>
    <property type="match status" value="1"/>
</dbReference>
<reference evidence="13" key="1">
    <citation type="submission" date="2019-08" db="EMBL/GenBank/DDBJ databases">
        <title>Genomic characterization of a novel candidate phylum (ARYD3) from a high temperature, high salinity tertiary oil reservoir in north central Oklahoma, USA.</title>
        <authorList>
            <person name="Youssef N.H."/>
            <person name="Yadav A."/>
            <person name="Elshahed M.S."/>
        </authorList>
    </citation>
    <scope>NUCLEOTIDE SEQUENCE [LARGE SCALE GENOMIC DNA]</scope>
    <source>
        <strain evidence="13">ARYD3</strain>
    </source>
</reference>
<evidence type="ECO:0000256" key="1">
    <source>
        <dbReference type="ARBA" id="ARBA00000012"/>
    </source>
</evidence>
<comment type="caution">
    <text evidence="13">The sequence shown here is derived from an EMBL/GenBank/DDBJ whole genome shotgun (WGS) entry which is preliminary data.</text>
</comment>
<evidence type="ECO:0000256" key="8">
    <source>
        <dbReference type="ARBA" id="ARBA00022723"/>
    </source>
</evidence>
<evidence type="ECO:0000256" key="7">
    <source>
        <dbReference type="ARBA" id="ARBA00022679"/>
    </source>
</evidence>
<keyword evidence="9" id="KW-0460">Magnesium</keyword>
<organism evidence="13 14">
    <name type="scientific">Candidatus Mcinerneyibacterium aminivorans</name>
    <dbReference type="NCBI Taxonomy" id="2703815"/>
    <lineage>
        <taxon>Bacteria</taxon>
        <taxon>Candidatus Macinerneyibacteriota</taxon>
        <taxon>Candidatus Mcinerneyibacteria</taxon>
        <taxon>Candidatus Mcinerneyibacteriales</taxon>
        <taxon>Candidatus Mcinerneyibacteriaceae</taxon>
        <taxon>Candidatus Mcinerneyibacterium</taxon>
    </lineage>
</organism>